<dbReference type="Proteomes" id="UP000198598">
    <property type="component" value="Unassembled WGS sequence"/>
</dbReference>
<dbReference type="InterPro" id="IPR013783">
    <property type="entry name" value="Ig-like_fold"/>
</dbReference>
<dbReference type="SUPFAM" id="SSF51445">
    <property type="entry name" value="(Trans)glycosidases"/>
    <property type="match status" value="1"/>
</dbReference>
<name>A0A1I1PEG5_9BACT</name>
<proteinExistence type="predicted"/>
<dbReference type="PANTHER" id="PTHR43405:SF1">
    <property type="entry name" value="GLYCOSYL HYDROLASE DIGH"/>
    <property type="match status" value="1"/>
</dbReference>
<keyword evidence="1" id="KW-0732">Signal</keyword>
<accession>A0A1I1PEG5</accession>
<dbReference type="InterPro" id="IPR036116">
    <property type="entry name" value="FN3_sf"/>
</dbReference>
<dbReference type="Pfam" id="PF02638">
    <property type="entry name" value="GHL10"/>
    <property type="match status" value="1"/>
</dbReference>
<sequence length="604" mass="68808">MLVGQLVNNKKRRLSKRSSAGLSLILLINLRPLMRSIIYCFLFLAAVVVYSCREAKPVVTKRPTTAPARPVVAAKPVPPKPVAIKPAPTKLAVPKVVLPAIDTVETEEEIANRIFRLNSPAPPKREFRAVWIATVDNIDWPSKKGLPVADQQRELVNMFDQHQQMGLNAVVVQVRSAADAFYAKSSEPWSEWLTGQQGLAPQPFYDPLEFMIEQAHQRGLEFHAWFNLDRATFSKASSVAPTNIIYRKPEWMLTYGGRKLFNLGVPAVRSYIAGIVANVVREYDVDGIHFDDYFYPYSEPGQVLRDDSTYRAYGNGMTKGDWRRDNVNKLVVELRDSIRANKPWVKFGISPFGIWKNQANDPEGSATNGGQSYYDIYADTRKWVREGLIDYIVPQVYFSSEFGRVPYKTLVDWWTRNSGNCHLYVGHGAYRVGRGSERDPGWWRPTEFPNQMRYNRQQRAVLGSVFFSAKNLQLNPLSIRDSLQTNFYRHPALVPAMPWLDSIPPLPPRDLKVVTSPEAVELFWNQPAEAIDGDGANSYLVYRFEGRRLPVRLDDPRCIVGQCVGESSTHFIDKTADPRKRYVYVITSVDRLHNESREVAIRVR</sequence>
<dbReference type="InterPro" id="IPR052177">
    <property type="entry name" value="Divisome_Glycosyl_Hydrolase"/>
</dbReference>
<dbReference type="EMBL" id="FOLQ01000003">
    <property type="protein sequence ID" value="SFD08321.1"/>
    <property type="molecule type" value="Genomic_DNA"/>
</dbReference>
<reference evidence="3 4" key="1">
    <citation type="submission" date="2016-10" db="EMBL/GenBank/DDBJ databases">
        <authorList>
            <person name="de Groot N.N."/>
        </authorList>
    </citation>
    <scope>NUCLEOTIDE SEQUENCE [LARGE SCALE GENOMIC DNA]</scope>
    <source>
        <strain evidence="3 4">DSM 26130</strain>
    </source>
</reference>
<dbReference type="Gene3D" id="3.20.20.80">
    <property type="entry name" value="Glycosidases"/>
    <property type="match status" value="1"/>
</dbReference>
<dbReference type="SUPFAM" id="SSF49265">
    <property type="entry name" value="Fibronectin type III"/>
    <property type="match status" value="1"/>
</dbReference>
<keyword evidence="3" id="KW-0449">Lipoprotein</keyword>
<evidence type="ECO:0000313" key="3">
    <source>
        <dbReference type="EMBL" id="SFD08321.1"/>
    </source>
</evidence>
<evidence type="ECO:0000256" key="1">
    <source>
        <dbReference type="ARBA" id="ARBA00022729"/>
    </source>
</evidence>
<evidence type="ECO:0000313" key="4">
    <source>
        <dbReference type="Proteomes" id="UP000198598"/>
    </source>
</evidence>
<dbReference type="Gene3D" id="2.60.40.10">
    <property type="entry name" value="Immunoglobulins"/>
    <property type="match status" value="1"/>
</dbReference>
<feature type="domain" description="Glycosyl hydrolase-like 10" evidence="2">
    <location>
        <begin position="126"/>
        <end position="442"/>
    </location>
</feature>
<dbReference type="AlphaFoldDB" id="A0A1I1PEG5"/>
<organism evidence="3 4">
    <name type="scientific">Spirosoma endophyticum</name>
    <dbReference type="NCBI Taxonomy" id="662367"/>
    <lineage>
        <taxon>Bacteria</taxon>
        <taxon>Pseudomonadati</taxon>
        <taxon>Bacteroidota</taxon>
        <taxon>Cytophagia</taxon>
        <taxon>Cytophagales</taxon>
        <taxon>Cytophagaceae</taxon>
        <taxon>Spirosoma</taxon>
    </lineage>
</organism>
<gene>
    <name evidence="3" type="ORF">SAMN05216167_103241</name>
</gene>
<dbReference type="InterPro" id="IPR017853">
    <property type="entry name" value="GH"/>
</dbReference>
<dbReference type="PANTHER" id="PTHR43405">
    <property type="entry name" value="GLYCOSYL HYDROLASE DIGH"/>
    <property type="match status" value="1"/>
</dbReference>
<keyword evidence="4" id="KW-1185">Reference proteome</keyword>
<evidence type="ECO:0000259" key="2">
    <source>
        <dbReference type="Pfam" id="PF02638"/>
    </source>
</evidence>
<protein>
    <submittedName>
        <fullName evidence="3">Uncharacterized lipoprotein YddW, UPF0748 family</fullName>
    </submittedName>
</protein>
<dbReference type="InterPro" id="IPR003790">
    <property type="entry name" value="GHL10"/>
</dbReference>